<comment type="caution">
    <text evidence="5">The sequence shown here is derived from an EMBL/GenBank/DDBJ whole genome shotgun (WGS) entry which is preliminary data.</text>
</comment>
<dbReference type="GO" id="GO:0032259">
    <property type="term" value="P:methylation"/>
    <property type="evidence" value="ECO:0007669"/>
    <property type="project" value="UniProtKB-KW"/>
</dbReference>
<dbReference type="Proteomes" id="UP000652761">
    <property type="component" value="Unassembled WGS sequence"/>
</dbReference>
<evidence type="ECO:0000256" key="3">
    <source>
        <dbReference type="ARBA" id="ARBA00022691"/>
    </source>
</evidence>
<keyword evidence="2" id="KW-0808">Transferase</keyword>
<dbReference type="InterPro" id="IPR036464">
    <property type="entry name" value="Rubisco_LSMT_subst-bd_sf"/>
</dbReference>
<reference evidence="5" key="1">
    <citation type="submission" date="2017-07" db="EMBL/GenBank/DDBJ databases">
        <title>Taro Niue Genome Assembly and Annotation.</title>
        <authorList>
            <person name="Atibalentja N."/>
            <person name="Keating K."/>
            <person name="Fields C.J."/>
        </authorList>
    </citation>
    <scope>NUCLEOTIDE SEQUENCE</scope>
    <source>
        <strain evidence="5">Niue_2</strain>
        <tissue evidence="5">Leaf</tissue>
    </source>
</reference>
<dbReference type="Gene3D" id="3.90.1410.10">
    <property type="entry name" value="set domain protein methyltransferase, domain 1"/>
    <property type="match status" value="2"/>
</dbReference>
<evidence type="ECO:0000256" key="2">
    <source>
        <dbReference type="ARBA" id="ARBA00022679"/>
    </source>
</evidence>
<dbReference type="InterPro" id="IPR046341">
    <property type="entry name" value="SET_dom_sf"/>
</dbReference>
<feature type="domain" description="SET" evidence="4">
    <location>
        <begin position="119"/>
        <end position="423"/>
    </location>
</feature>
<dbReference type="InterPro" id="IPR050600">
    <property type="entry name" value="SETD3_SETD6_MTase"/>
</dbReference>
<dbReference type="InterPro" id="IPR001214">
    <property type="entry name" value="SET_dom"/>
</dbReference>
<gene>
    <name evidence="5" type="ORF">Taro_024806</name>
</gene>
<dbReference type="PANTHER" id="PTHR13271:SF116">
    <property type="entry name" value="F21J9.27"/>
    <property type="match status" value="1"/>
</dbReference>
<dbReference type="FunFam" id="3.90.1410.10:FF:000009">
    <property type="entry name" value="Histone-lysine N-methyltransferase setd3"/>
    <property type="match status" value="1"/>
</dbReference>
<protein>
    <recommendedName>
        <fullName evidence="4">SET domain-containing protein</fullName>
    </recommendedName>
</protein>
<dbReference type="Pfam" id="PF00856">
    <property type="entry name" value="SET"/>
    <property type="match status" value="1"/>
</dbReference>
<keyword evidence="6" id="KW-1185">Reference proteome</keyword>
<dbReference type="SUPFAM" id="SSF82199">
    <property type="entry name" value="SET domain"/>
    <property type="match status" value="1"/>
</dbReference>
<keyword evidence="1" id="KW-0489">Methyltransferase</keyword>
<dbReference type="PROSITE" id="PS50280">
    <property type="entry name" value="SET"/>
    <property type="match status" value="1"/>
</dbReference>
<evidence type="ECO:0000313" key="6">
    <source>
        <dbReference type="Proteomes" id="UP000652761"/>
    </source>
</evidence>
<dbReference type="OrthoDB" id="341421at2759"/>
<dbReference type="CDD" id="cd10527">
    <property type="entry name" value="SET_LSMT"/>
    <property type="match status" value="1"/>
</dbReference>
<dbReference type="AlphaFoldDB" id="A0A843V1E0"/>
<evidence type="ECO:0000313" key="5">
    <source>
        <dbReference type="EMBL" id="MQL92182.1"/>
    </source>
</evidence>
<organism evidence="5 6">
    <name type="scientific">Colocasia esculenta</name>
    <name type="common">Wild taro</name>
    <name type="synonym">Arum esculentum</name>
    <dbReference type="NCBI Taxonomy" id="4460"/>
    <lineage>
        <taxon>Eukaryota</taxon>
        <taxon>Viridiplantae</taxon>
        <taxon>Streptophyta</taxon>
        <taxon>Embryophyta</taxon>
        <taxon>Tracheophyta</taxon>
        <taxon>Spermatophyta</taxon>
        <taxon>Magnoliopsida</taxon>
        <taxon>Liliopsida</taxon>
        <taxon>Araceae</taxon>
        <taxon>Aroideae</taxon>
        <taxon>Colocasieae</taxon>
        <taxon>Colocasia</taxon>
    </lineage>
</organism>
<evidence type="ECO:0000256" key="1">
    <source>
        <dbReference type="ARBA" id="ARBA00022603"/>
    </source>
</evidence>
<dbReference type="Pfam" id="PF09273">
    <property type="entry name" value="Rubis-subs-bind"/>
    <property type="match status" value="1"/>
</dbReference>
<name>A0A843V1E0_COLES</name>
<dbReference type="SUPFAM" id="SSF81822">
    <property type="entry name" value="RuBisCo LSMT C-terminal, substrate-binding domain"/>
    <property type="match status" value="1"/>
</dbReference>
<dbReference type="Gene3D" id="3.90.1420.10">
    <property type="entry name" value="Rubisco LSMT, substrate-binding domain"/>
    <property type="match status" value="1"/>
</dbReference>
<dbReference type="InterPro" id="IPR015353">
    <property type="entry name" value="Rubisco_LSMT_subst-bd"/>
</dbReference>
<keyword evidence="3" id="KW-0949">S-adenosyl-L-methionine</keyword>
<dbReference type="SMART" id="SM00317">
    <property type="entry name" value="SET"/>
    <property type="match status" value="1"/>
</dbReference>
<sequence length="618" mass="67412">MAEFWTGLPNPLRTPVRLDGPYSCGAPAVGYPLFSRPVFAFRSNPDIPVVVASRLVAMASATSSKALLAATAGLLSSSTSSLVHRRPLTCSASTYHPRLAPYPPDLVRWVRREGGFLHPELRIADGGTDGFGLVAAGHIPKGTRLVALPEHLPLRLRWSDGAIGGADRSGSPLFELVNRVPGNALRSLFGAVFWIDLEEHPSLRTPLLSGSSKTVINAPAAQSSDTVAHILDLLLTPHPPTFLSFLFCPSHHVAEELWAMRLGLKLLHERAKSGSFWWPYISNLPEGFNIPIFFSGEDVKNIQYAPVIHQVNKRCRFLLDFEKMAKCMLEDVDPEDHPFCGQDVTSSSLGWAMSAVSSRAFRLHGETLQDGSGDVPMLLPLIDMCNHSFHPNALIVQEENNPDTLVVSEMSIEKDAPITLNYGCLSNDLFLLDYGFVMSPNPYDHVELKYDAILLDAASVAMGAAASSFSSPNDWQKEILSQLNLLGDGALLKVNLGGLELVDGRLLAALRVVLAENMETARQCDVNTLKSLPGEAPLGLSTETAALRTVIALGVIALQHFPTKLMDDESILKGNISDSMKLAVQFRMHKKSMIIDLMRELTRSVKMLSKETLTAVQS</sequence>
<dbReference type="PANTHER" id="PTHR13271">
    <property type="entry name" value="UNCHARACTERIZED PUTATIVE METHYLTRANSFERASE"/>
    <property type="match status" value="1"/>
</dbReference>
<dbReference type="GO" id="GO:0016279">
    <property type="term" value="F:protein-lysine N-methyltransferase activity"/>
    <property type="evidence" value="ECO:0007669"/>
    <property type="project" value="TreeGrafter"/>
</dbReference>
<accession>A0A843V1E0</accession>
<dbReference type="EMBL" id="NMUH01001420">
    <property type="protein sequence ID" value="MQL92182.1"/>
    <property type="molecule type" value="Genomic_DNA"/>
</dbReference>
<evidence type="ECO:0000259" key="4">
    <source>
        <dbReference type="PROSITE" id="PS50280"/>
    </source>
</evidence>
<proteinExistence type="predicted"/>